<accession>A0AAN6P9C2</accession>
<comment type="subcellular location">
    <subcellularLocation>
        <location evidence="2">Mitochondrion intermembrane space</location>
    </subcellularLocation>
</comment>
<feature type="compositionally biased region" description="Basic and acidic residues" evidence="7">
    <location>
        <begin position="14"/>
        <end position="25"/>
    </location>
</feature>
<organism evidence="9 10">
    <name type="scientific">Parachaetomium inaequale</name>
    <dbReference type="NCBI Taxonomy" id="2588326"/>
    <lineage>
        <taxon>Eukaryota</taxon>
        <taxon>Fungi</taxon>
        <taxon>Dikarya</taxon>
        <taxon>Ascomycota</taxon>
        <taxon>Pezizomycotina</taxon>
        <taxon>Sordariomycetes</taxon>
        <taxon>Sordariomycetidae</taxon>
        <taxon>Sordariales</taxon>
        <taxon>Chaetomiaceae</taxon>
        <taxon>Parachaetomium</taxon>
    </lineage>
</organism>
<keyword evidence="4" id="KW-1015">Disulfide bond</keyword>
<proteinExistence type="inferred from homology"/>
<feature type="compositionally biased region" description="Polar residues" evidence="7">
    <location>
        <begin position="1"/>
        <end position="10"/>
    </location>
</feature>
<feature type="region of interest" description="Disordered" evidence="7">
    <location>
        <begin position="1"/>
        <end position="25"/>
    </location>
</feature>
<gene>
    <name evidence="9" type="ORF">C8A01DRAFT_18998</name>
</gene>
<comment type="similarity">
    <text evidence="5">Belongs to the COX23 family.</text>
</comment>
<name>A0AAN6P9C2_9PEZI</name>
<evidence type="ECO:0000256" key="7">
    <source>
        <dbReference type="SAM" id="MobiDB-lite"/>
    </source>
</evidence>
<dbReference type="SUPFAM" id="SSF47072">
    <property type="entry name" value="Cysteine alpha-hairpin motif"/>
    <property type="match status" value="1"/>
</dbReference>
<evidence type="ECO:0000256" key="4">
    <source>
        <dbReference type="ARBA" id="ARBA00023157"/>
    </source>
</evidence>
<dbReference type="AlphaFoldDB" id="A0AAN6P9C2"/>
<feature type="domain" description="CHCH" evidence="8">
    <location>
        <begin position="34"/>
        <end position="65"/>
    </location>
</feature>
<comment type="caution">
    <text evidence="9">The sequence shown here is derived from an EMBL/GenBank/DDBJ whole genome shotgun (WGS) entry which is preliminary data.</text>
</comment>
<dbReference type="GO" id="GO:0033108">
    <property type="term" value="P:mitochondrial respiratory chain complex assembly"/>
    <property type="evidence" value="ECO:0007669"/>
    <property type="project" value="TreeGrafter"/>
</dbReference>
<protein>
    <recommendedName>
        <fullName evidence="6">Cytochrome c oxidase-assembly factor COX23, mitochondrial</fullName>
    </recommendedName>
</protein>
<evidence type="ECO:0000313" key="10">
    <source>
        <dbReference type="Proteomes" id="UP001303115"/>
    </source>
</evidence>
<keyword evidence="3" id="KW-0496">Mitochondrion</keyword>
<dbReference type="InterPro" id="IPR009069">
    <property type="entry name" value="Cys_alpha_HP_mot_SF"/>
</dbReference>
<evidence type="ECO:0000313" key="9">
    <source>
        <dbReference type="EMBL" id="KAK4034134.1"/>
    </source>
</evidence>
<evidence type="ECO:0000256" key="2">
    <source>
        <dbReference type="ARBA" id="ARBA00004569"/>
    </source>
</evidence>
<dbReference type="PROSITE" id="PS51808">
    <property type="entry name" value="CHCH"/>
    <property type="match status" value="1"/>
</dbReference>
<dbReference type="Pfam" id="PF06747">
    <property type="entry name" value="CHCH"/>
    <property type="match status" value="1"/>
</dbReference>
<dbReference type="InterPro" id="IPR010625">
    <property type="entry name" value="CHCH"/>
</dbReference>
<evidence type="ECO:0000256" key="3">
    <source>
        <dbReference type="ARBA" id="ARBA00023128"/>
    </source>
</evidence>
<sequence length="82" mass="9461">MAPRTNSDGNPWNRETKDKFEGKDRSEFLDPCQEAAARSIRCLHRNGGDRTLCSDYFQAYRDCKKAWIEKRKTDKKGGGLFS</sequence>
<dbReference type="EMBL" id="MU854493">
    <property type="protein sequence ID" value="KAK4034134.1"/>
    <property type="molecule type" value="Genomic_DNA"/>
</dbReference>
<reference evidence="10" key="1">
    <citation type="journal article" date="2023" name="Mol. Phylogenet. Evol.">
        <title>Genome-scale phylogeny and comparative genomics of the fungal order Sordariales.</title>
        <authorList>
            <person name="Hensen N."/>
            <person name="Bonometti L."/>
            <person name="Westerberg I."/>
            <person name="Brannstrom I.O."/>
            <person name="Guillou S."/>
            <person name="Cros-Aarteil S."/>
            <person name="Calhoun S."/>
            <person name="Haridas S."/>
            <person name="Kuo A."/>
            <person name="Mondo S."/>
            <person name="Pangilinan J."/>
            <person name="Riley R."/>
            <person name="LaButti K."/>
            <person name="Andreopoulos B."/>
            <person name="Lipzen A."/>
            <person name="Chen C."/>
            <person name="Yan M."/>
            <person name="Daum C."/>
            <person name="Ng V."/>
            <person name="Clum A."/>
            <person name="Steindorff A."/>
            <person name="Ohm R.A."/>
            <person name="Martin F."/>
            <person name="Silar P."/>
            <person name="Natvig D.O."/>
            <person name="Lalanne C."/>
            <person name="Gautier V."/>
            <person name="Ament-Velasquez S.L."/>
            <person name="Kruys A."/>
            <person name="Hutchinson M.I."/>
            <person name="Powell A.J."/>
            <person name="Barry K."/>
            <person name="Miller A.N."/>
            <person name="Grigoriev I.V."/>
            <person name="Debuchy R."/>
            <person name="Gladieux P."/>
            <person name="Hiltunen Thoren M."/>
            <person name="Johannesson H."/>
        </authorList>
    </citation>
    <scope>NUCLEOTIDE SEQUENCE [LARGE SCALE GENOMIC DNA]</scope>
    <source>
        <strain evidence="10">CBS 284.82</strain>
    </source>
</reference>
<evidence type="ECO:0000256" key="1">
    <source>
        <dbReference type="ARBA" id="ARBA00003875"/>
    </source>
</evidence>
<evidence type="ECO:0000259" key="8">
    <source>
        <dbReference type="Pfam" id="PF06747"/>
    </source>
</evidence>
<keyword evidence="10" id="KW-1185">Reference proteome</keyword>
<evidence type="ECO:0000256" key="6">
    <source>
        <dbReference type="ARBA" id="ARBA00041104"/>
    </source>
</evidence>
<dbReference type="PANTHER" id="PTHR46811:SF1">
    <property type="entry name" value="COILED-COIL-HELIX-COILED-COIL-HELIX DOMAIN-CONTAINING PROTEIN 7"/>
    <property type="match status" value="1"/>
</dbReference>
<dbReference type="Proteomes" id="UP001303115">
    <property type="component" value="Unassembled WGS sequence"/>
</dbReference>
<dbReference type="GO" id="GO:0005758">
    <property type="term" value="C:mitochondrial intermembrane space"/>
    <property type="evidence" value="ECO:0007669"/>
    <property type="project" value="UniProtKB-SubCell"/>
</dbReference>
<comment type="function">
    <text evidence="1">Required for the assembly of cytochrome c oxidase.</text>
</comment>
<dbReference type="InterPro" id="IPR051040">
    <property type="entry name" value="COX23"/>
</dbReference>
<evidence type="ECO:0000256" key="5">
    <source>
        <dbReference type="ARBA" id="ARBA00038264"/>
    </source>
</evidence>
<dbReference type="PANTHER" id="PTHR46811">
    <property type="entry name" value="COILED-COIL-HELIX-COILED-COIL-HELIX DOMAIN-CONTAINING PROTEIN 7"/>
    <property type="match status" value="1"/>
</dbReference>